<dbReference type="HOGENOM" id="CLU_1209135_0_0_6"/>
<proteinExistence type="predicted"/>
<reference evidence="3 4" key="1">
    <citation type="journal article" date="2013" name="Genome Announc.">
        <title>Complete genome sequence of Simiduia agarivorans SA1(T), a marine bacterium able to degrade a variety of polysaccharides.</title>
        <authorList>
            <person name="Lin S.Y."/>
            <person name="Shieh W.Y."/>
            <person name="Chen J.S."/>
            <person name="Tang S.L."/>
        </authorList>
    </citation>
    <scope>NUCLEOTIDE SEQUENCE [LARGE SCALE GENOMIC DNA]</scope>
    <source>
        <strain evidence="4">DSM 21679 / JCM 13881 / BCRC 17597 / SA1</strain>
    </source>
</reference>
<evidence type="ECO:0000256" key="1">
    <source>
        <dbReference type="SAM" id="MobiDB-lite"/>
    </source>
</evidence>
<evidence type="ECO:0000313" key="4">
    <source>
        <dbReference type="Proteomes" id="UP000000466"/>
    </source>
</evidence>
<dbReference type="AlphaFoldDB" id="K4KEF1"/>
<dbReference type="Proteomes" id="UP000000466">
    <property type="component" value="Chromosome"/>
</dbReference>
<evidence type="ECO:0000313" key="3">
    <source>
        <dbReference type="EMBL" id="AFU97429.2"/>
    </source>
</evidence>
<dbReference type="KEGG" id="saga:M5M_00980"/>
<protein>
    <recommendedName>
        <fullName evidence="2">DUF4124 domain-containing protein</fullName>
    </recommendedName>
</protein>
<evidence type="ECO:0000259" key="2">
    <source>
        <dbReference type="Pfam" id="PF13511"/>
    </source>
</evidence>
<organism evidence="3 4">
    <name type="scientific">Simiduia agarivorans (strain DSM 21679 / JCM 13881 / BCRC 17597 / SA1)</name>
    <dbReference type="NCBI Taxonomy" id="1117647"/>
    <lineage>
        <taxon>Bacteria</taxon>
        <taxon>Pseudomonadati</taxon>
        <taxon>Pseudomonadota</taxon>
        <taxon>Gammaproteobacteria</taxon>
        <taxon>Cellvibrionales</taxon>
        <taxon>Cellvibrionaceae</taxon>
        <taxon>Simiduia</taxon>
    </lineage>
</organism>
<dbReference type="InterPro" id="IPR025392">
    <property type="entry name" value="DUF4124"/>
</dbReference>
<name>K4KEF1_SIMAS</name>
<dbReference type="Pfam" id="PF13511">
    <property type="entry name" value="DUF4124"/>
    <property type="match status" value="1"/>
</dbReference>
<dbReference type="EMBL" id="CP003746">
    <property type="protein sequence ID" value="AFU97429.2"/>
    <property type="molecule type" value="Genomic_DNA"/>
</dbReference>
<feature type="domain" description="DUF4124" evidence="2">
    <location>
        <begin position="5"/>
        <end position="43"/>
    </location>
</feature>
<keyword evidence="4" id="KW-1185">Reference proteome</keyword>
<feature type="region of interest" description="Disordered" evidence="1">
    <location>
        <begin position="105"/>
        <end position="135"/>
    </location>
</feature>
<gene>
    <name evidence="3" type="ordered locus">M5M_00980</name>
</gene>
<accession>K4KEF1</accession>
<sequence>MLLGSLALPALAGKLYKIVDENGNVTFSQFPPKEKSENTTVEGVEVNSGGKAALREVGNRVYCGDMVVSYRSTSSSDRYAERRAESLREDVRYWQERLNRLERNASERSRDKLSSGGGYGISRTAERNSNYQEQMQEDIEEMRELRCALAWAQDSQSTQVTAATEGRSETSRLQDVRAGLERDMEQTCGREPLLDPTDSTNALKRRQWRACTKKFRKGLDDVDNELRYR</sequence>
<dbReference type="STRING" id="1117647.M5M_00980"/>